<feature type="chain" id="PRO_5019222754" evidence="2">
    <location>
        <begin position="19"/>
        <end position="223"/>
    </location>
</feature>
<keyword evidence="1" id="KW-0812">Transmembrane</keyword>
<evidence type="ECO:0000256" key="1">
    <source>
        <dbReference type="SAM" id="Phobius"/>
    </source>
</evidence>
<keyword evidence="1" id="KW-0472">Membrane</keyword>
<dbReference type="PANTHER" id="PTHR28022:SF1">
    <property type="entry name" value="GPI MANNOSYLTRANSFERASE 2 SUBUNIT PGA1"/>
    <property type="match status" value="1"/>
</dbReference>
<feature type="signal peptide" evidence="2">
    <location>
        <begin position="1"/>
        <end position="18"/>
    </location>
</feature>
<dbReference type="GO" id="GO:0000030">
    <property type="term" value="F:mannosyltransferase activity"/>
    <property type="evidence" value="ECO:0007669"/>
    <property type="project" value="TreeGrafter"/>
</dbReference>
<organism evidence="3 4">
    <name type="scientific">Coniochaeta pulveracea</name>
    <dbReference type="NCBI Taxonomy" id="177199"/>
    <lineage>
        <taxon>Eukaryota</taxon>
        <taxon>Fungi</taxon>
        <taxon>Dikarya</taxon>
        <taxon>Ascomycota</taxon>
        <taxon>Pezizomycotina</taxon>
        <taxon>Sordariomycetes</taxon>
        <taxon>Sordariomycetidae</taxon>
        <taxon>Coniochaetales</taxon>
        <taxon>Coniochaetaceae</taxon>
        <taxon>Coniochaeta</taxon>
    </lineage>
</organism>
<evidence type="ECO:0000313" key="3">
    <source>
        <dbReference type="EMBL" id="RKU44685.1"/>
    </source>
</evidence>
<dbReference type="Pfam" id="PF10333">
    <property type="entry name" value="Pga1"/>
    <property type="match status" value="1"/>
</dbReference>
<gene>
    <name evidence="3" type="ORF">DL546_005054</name>
</gene>
<dbReference type="Proteomes" id="UP000275385">
    <property type="component" value="Unassembled WGS sequence"/>
</dbReference>
<protein>
    <submittedName>
        <fullName evidence="3">Uncharacterized protein</fullName>
    </submittedName>
</protein>
<keyword evidence="1" id="KW-1133">Transmembrane helix</keyword>
<dbReference type="EMBL" id="QVQW01000028">
    <property type="protein sequence ID" value="RKU44685.1"/>
    <property type="molecule type" value="Genomic_DNA"/>
</dbReference>
<dbReference type="AlphaFoldDB" id="A0A420YA02"/>
<accession>A0A420YA02</accession>
<reference evidence="3 4" key="1">
    <citation type="submission" date="2018-08" db="EMBL/GenBank/DDBJ databases">
        <title>Draft genome of the lignicolous fungus Coniochaeta pulveracea.</title>
        <authorList>
            <person name="Borstlap C.J."/>
            <person name="De Witt R.N."/>
            <person name="Botha A."/>
            <person name="Volschenk H."/>
        </authorList>
    </citation>
    <scope>NUCLEOTIDE SEQUENCE [LARGE SCALE GENOMIC DNA]</scope>
    <source>
        <strain evidence="3 4">CAB683</strain>
    </source>
</reference>
<evidence type="ECO:0000313" key="4">
    <source>
        <dbReference type="Proteomes" id="UP000275385"/>
    </source>
</evidence>
<dbReference type="GO" id="GO:0005789">
    <property type="term" value="C:endoplasmic reticulum membrane"/>
    <property type="evidence" value="ECO:0007669"/>
    <property type="project" value="TreeGrafter"/>
</dbReference>
<feature type="transmembrane region" description="Helical" evidence="1">
    <location>
        <begin position="200"/>
        <end position="221"/>
    </location>
</feature>
<dbReference type="InterPro" id="IPR019433">
    <property type="entry name" value="GPI_ManTrfase_II_coact_Pga1"/>
</dbReference>
<evidence type="ECO:0000256" key="2">
    <source>
        <dbReference type="SAM" id="SignalP"/>
    </source>
</evidence>
<dbReference type="OrthoDB" id="203824at2759"/>
<dbReference type="GO" id="GO:0031501">
    <property type="term" value="C:mannosyltransferase complex"/>
    <property type="evidence" value="ECO:0007669"/>
    <property type="project" value="TreeGrafter"/>
</dbReference>
<keyword evidence="4" id="KW-1185">Reference proteome</keyword>
<sequence>MYLICVLLFLLSATLSSANVEKTIFLGPQTIRVPAQHPTVSDLRLEVLTPLNSSLRTQIKATFPSEENKDGYSSWYLLNDLTPGQRYEVRICWPATQPTSFSLETYPLNTVWDTPELIQSLGLYTMTRQAPAWGEGELPESRPGPKADEFTSLLFLKIDAKADYYTTNKTLMENPEPVDVDIILDPFLWNVLPRSLVPTVGWVVVVAGLSFFVASSGCYIVQA</sequence>
<keyword evidence="2" id="KW-0732">Signal</keyword>
<dbReference type="GO" id="GO:0006506">
    <property type="term" value="P:GPI anchor biosynthetic process"/>
    <property type="evidence" value="ECO:0007669"/>
    <property type="project" value="TreeGrafter"/>
</dbReference>
<comment type="caution">
    <text evidence="3">The sequence shown here is derived from an EMBL/GenBank/DDBJ whole genome shotgun (WGS) entry which is preliminary data.</text>
</comment>
<dbReference type="PANTHER" id="PTHR28022">
    <property type="entry name" value="GPI MANNOSYLTRANSFERASE 2 SUBUNIT PGA1"/>
    <property type="match status" value="1"/>
</dbReference>
<name>A0A420YA02_9PEZI</name>
<proteinExistence type="predicted"/>